<dbReference type="SUPFAM" id="SSF52833">
    <property type="entry name" value="Thioredoxin-like"/>
    <property type="match status" value="1"/>
</dbReference>
<evidence type="ECO:0000256" key="3">
    <source>
        <dbReference type="ARBA" id="ARBA00023157"/>
    </source>
</evidence>
<evidence type="ECO:0000256" key="5">
    <source>
        <dbReference type="SAM" id="SignalP"/>
    </source>
</evidence>
<keyword evidence="3" id="KW-1015">Disulfide bond</keyword>
<feature type="signal peptide" evidence="5">
    <location>
        <begin position="1"/>
        <end position="22"/>
    </location>
</feature>
<dbReference type="InterPro" id="IPR036249">
    <property type="entry name" value="Thioredoxin-like_sf"/>
</dbReference>
<evidence type="ECO:0000313" key="8">
    <source>
        <dbReference type="Proteomes" id="UP000677244"/>
    </source>
</evidence>
<reference evidence="7 8" key="1">
    <citation type="submission" date="2021-03" db="EMBL/GenBank/DDBJ databases">
        <title>Assistant Professor.</title>
        <authorList>
            <person name="Huq M.A."/>
        </authorList>
    </citation>
    <scope>NUCLEOTIDE SEQUENCE [LARGE SCALE GENOMIC DNA]</scope>
    <source>
        <strain evidence="7 8">MAH-29</strain>
    </source>
</reference>
<feature type="domain" description="Thioredoxin" evidence="6">
    <location>
        <begin position="320"/>
        <end position="463"/>
    </location>
</feature>
<organism evidence="7 8">
    <name type="scientific">Niastella soli</name>
    <dbReference type="NCBI Taxonomy" id="2821487"/>
    <lineage>
        <taxon>Bacteria</taxon>
        <taxon>Pseudomonadati</taxon>
        <taxon>Bacteroidota</taxon>
        <taxon>Chitinophagia</taxon>
        <taxon>Chitinophagales</taxon>
        <taxon>Chitinophagaceae</taxon>
        <taxon>Niastella</taxon>
    </lineage>
</organism>
<dbReference type="PANTHER" id="PTHR42852">
    <property type="entry name" value="THIOL:DISULFIDE INTERCHANGE PROTEIN DSBE"/>
    <property type="match status" value="1"/>
</dbReference>
<name>A0ABS3YNU6_9BACT</name>
<keyword evidence="4" id="KW-0676">Redox-active center</keyword>
<evidence type="ECO:0000256" key="2">
    <source>
        <dbReference type="ARBA" id="ARBA00022748"/>
    </source>
</evidence>
<sequence length="463" mass="52937">MFKTKGHMLIGCLLLFTLSGLAQTNTVIKGTVLHPVNDFIIVSVDGFMENRKDSVLVSDSGYFKQEINLKTGNYVTITYANQDLRFPVSPGDSVDLTLDESLLTYNLTASNPIRKREITAVIDNTALFEGRIEEINAAAEKRSDSLLNTIYNQQLKDYLHRIQQPSLSTKESIHEIYYRHLTYWLSFNPVCALKPNEKIIGKELYAKFASLIPADQEYLTPNESLFYASDYYRTFLLNFKNTAVKSDSTNQNYQAQYQAIIGDAQKPVIKDWLIMNYIKNIYRGGSYADALRLSDDYKPLCQNAAIKERIKNMDLDFARLKNGNPAPGFTLEDLNGNNVSLSDFKGKWVYLNFWSTTSGVSINDFMKYGPIIKEKYKDKNIVFLNICFEEDATKWKKRVEELQIDGTNVIARGWPNLKICKDYQADPLPRTFLIDKDGNINNNHLLPMALAQFDASLINEWLQ</sequence>
<dbReference type="RefSeq" id="WP_209137607.1">
    <property type="nucleotide sequence ID" value="NZ_JAGHKO010000001.1"/>
</dbReference>
<dbReference type="InterPro" id="IPR050553">
    <property type="entry name" value="Thioredoxin_ResA/DsbE_sf"/>
</dbReference>
<dbReference type="Gene3D" id="3.40.30.10">
    <property type="entry name" value="Glutaredoxin"/>
    <property type="match status" value="1"/>
</dbReference>
<dbReference type="Proteomes" id="UP000677244">
    <property type="component" value="Unassembled WGS sequence"/>
</dbReference>
<accession>A0ABS3YNU6</accession>
<evidence type="ECO:0000259" key="6">
    <source>
        <dbReference type="PROSITE" id="PS51352"/>
    </source>
</evidence>
<comment type="subcellular location">
    <subcellularLocation>
        <location evidence="1">Cell envelope</location>
    </subcellularLocation>
</comment>
<keyword evidence="5" id="KW-0732">Signal</keyword>
<keyword evidence="2" id="KW-0201">Cytochrome c-type biogenesis</keyword>
<dbReference type="InterPro" id="IPR013740">
    <property type="entry name" value="Redoxin"/>
</dbReference>
<proteinExistence type="predicted"/>
<gene>
    <name evidence="7" type="ORF">J7I42_04670</name>
</gene>
<dbReference type="Pfam" id="PF08534">
    <property type="entry name" value="Redoxin"/>
    <property type="match status" value="1"/>
</dbReference>
<evidence type="ECO:0000256" key="1">
    <source>
        <dbReference type="ARBA" id="ARBA00004196"/>
    </source>
</evidence>
<keyword evidence="8" id="KW-1185">Reference proteome</keyword>
<evidence type="ECO:0000256" key="4">
    <source>
        <dbReference type="ARBA" id="ARBA00023284"/>
    </source>
</evidence>
<dbReference type="InterPro" id="IPR013766">
    <property type="entry name" value="Thioredoxin_domain"/>
</dbReference>
<dbReference type="PANTHER" id="PTHR42852:SF6">
    <property type="entry name" value="THIOL:DISULFIDE INTERCHANGE PROTEIN DSBE"/>
    <property type="match status" value="1"/>
</dbReference>
<evidence type="ECO:0000313" key="7">
    <source>
        <dbReference type="EMBL" id="MBO9199547.1"/>
    </source>
</evidence>
<feature type="chain" id="PRO_5046307052" evidence="5">
    <location>
        <begin position="23"/>
        <end position="463"/>
    </location>
</feature>
<comment type="caution">
    <text evidence="7">The sequence shown here is derived from an EMBL/GenBank/DDBJ whole genome shotgun (WGS) entry which is preliminary data.</text>
</comment>
<dbReference type="CDD" id="cd02966">
    <property type="entry name" value="TlpA_like_family"/>
    <property type="match status" value="1"/>
</dbReference>
<protein>
    <submittedName>
        <fullName evidence="7">TlpA family protein disulfide reductase</fullName>
    </submittedName>
</protein>
<dbReference type="PROSITE" id="PS51352">
    <property type="entry name" value="THIOREDOXIN_2"/>
    <property type="match status" value="1"/>
</dbReference>
<dbReference type="EMBL" id="JAGHKO010000001">
    <property type="protein sequence ID" value="MBO9199547.1"/>
    <property type="molecule type" value="Genomic_DNA"/>
</dbReference>